<keyword evidence="1" id="KW-0328">Glycosyltransferase</keyword>
<proteinExistence type="predicted"/>
<organism evidence="5 6">
    <name type="scientific">Frankia alni (strain DSM 45986 / CECT 9034 / ACN14a)</name>
    <dbReference type="NCBI Taxonomy" id="326424"/>
    <lineage>
        <taxon>Bacteria</taxon>
        <taxon>Bacillati</taxon>
        <taxon>Actinomycetota</taxon>
        <taxon>Actinomycetes</taxon>
        <taxon>Frankiales</taxon>
        <taxon>Frankiaceae</taxon>
        <taxon>Frankia</taxon>
    </lineage>
</organism>
<dbReference type="Proteomes" id="UP000000657">
    <property type="component" value="Chromosome"/>
</dbReference>
<evidence type="ECO:0000256" key="2">
    <source>
        <dbReference type="ARBA" id="ARBA00022679"/>
    </source>
</evidence>
<accession>Q0RPI0</accession>
<evidence type="ECO:0000259" key="3">
    <source>
        <dbReference type="Pfam" id="PF00534"/>
    </source>
</evidence>
<dbReference type="InterPro" id="IPR001296">
    <property type="entry name" value="Glyco_trans_1"/>
</dbReference>
<evidence type="ECO:0000313" key="5">
    <source>
        <dbReference type="EMBL" id="CAJ60551.1"/>
    </source>
</evidence>
<dbReference type="PANTHER" id="PTHR45947:SF3">
    <property type="entry name" value="SULFOQUINOVOSYL TRANSFERASE SQD2"/>
    <property type="match status" value="1"/>
</dbReference>
<dbReference type="CAZy" id="GT4">
    <property type="family name" value="Glycosyltransferase Family 4"/>
</dbReference>
<feature type="domain" description="Glycosyltransferase subfamily 4-like N-terminal" evidence="4">
    <location>
        <begin position="19"/>
        <end position="201"/>
    </location>
</feature>
<dbReference type="Pfam" id="PF13579">
    <property type="entry name" value="Glyco_trans_4_4"/>
    <property type="match status" value="1"/>
</dbReference>
<dbReference type="eggNOG" id="COG0438">
    <property type="taxonomic scope" value="Bacteria"/>
</dbReference>
<dbReference type="Pfam" id="PF00534">
    <property type="entry name" value="Glycos_transf_1"/>
    <property type="match status" value="1"/>
</dbReference>
<dbReference type="GO" id="GO:1901137">
    <property type="term" value="P:carbohydrate derivative biosynthetic process"/>
    <property type="evidence" value="ECO:0007669"/>
    <property type="project" value="UniProtKB-ARBA"/>
</dbReference>
<protein>
    <submittedName>
        <fullName evidence="5">Glycosyl transferase</fullName>
    </submittedName>
</protein>
<keyword evidence="2 5" id="KW-0808">Transferase</keyword>
<dbReference type="GO" id="GO:0016758">
    <property type="term" value="F:hexosyltransferase activity"/>
    <property type="evidence" value="ECO:0007669"/>
    <property type="project" value="TreeGrafter"/>
</dbReference>
<sequence length="417" mass="45828">MGMEIVFLCEQYPPIIWDGAGVYTHDIAHALAALGHQVHIVCAQGRRRTDEDHDGVKVYRRPLLRLPVSRYLGPLGRSFQGKNHPRDSLSLRVVLAVSYAFWLRRLGLHPDVIETQDGETRGLRTAVRRDVPLVIHLHTPTMMDVRLREGELHGRGALADRIDRFSALRADARTAPSELIVTTLRGFGWLKKNTDADVIPYPFDRSSYVAVPPPQQTDPTLLVVGRLEWRKGLDVLIEAAALLGERGVKPTVVFAGQSSGLIDDIPTGTWLARRAAELGVTCRFAGHLTRPELVKAYEEARAVVVPSRFESFSIAGLEGMASGRPVVATATTGVATWVAKWEGGTVVPPEDAPALADALEPFLTDPELAAAVGARGRVGTEELEPKRIAALRVAVYQKAIDRHRTRRRFGRRSTAVA</sequence>
<reference evidence="5 6" key="1">
    <citation type="journal article" date="2007" name="Genome Res.">
        <title>Genome characteristics of facultatively symbiotic Frankia sp. strains reflect host range and host plant biogeography.</title>
        <authorList>
            <person name="Normand P."/>
            <person name="Lapierre P."/>
            <person name="Tisa L.S."/>
            <person name="Gogarten J.P."/>
            <person name="Alloisio N."/>
            <person name="Bagnarol E."/>
            <person name="Bassi C.A."/>
            <person name="Berry A.M."/>
            <person name="Bickhart D.M."/>
            <person name="Choisne N."/>
            <person name="Couloux A."/>
            <person name="Cournoyer B."/>
            <person name="Cruveiller S."/>
            <person name="Daubin V."/>
            <person name="Demange N."/>
            <person name="Francino M.P."/>
            <person name="Goltsman E."/>
            <person name="Huang Y."/>
            <person name="Kopp O.R."/>
            <person name="Labarre L."/>
            <person name="Lapidus A."/>
            <person name="Lavire C."/>
            <person name="Marechal J."/>
            <person name="Martinez M."/>
            <person name="Mastronunzio J.E."/>
            <person name="Mullin B.C."/>
            <person name="Niemann J."/>
            <person name="Pujic P."/>
            <person name="Rawnsley T."/>
            <person name="Rouy Z."/>
            <person name="Schenowitz C."/>
            <person name="Sellstedt A."/>
            <person name="Tavares F."/>
            <person name="Tomkins J.P."/>
            <person name="Vallenet D."/>
            <person name="Valverde C."/>
            <person name="Wall L.G."/>
            <person name="Wang Y."/>
            <person name="Medigue C."/>
            <person name="Benson D.R."/>
        </authorList>
    </citation>
    <scope>NUCLEOTIDE SEQUENCE [LARGE SCALE GENOMIC DNA]</scope>
    <source>
        <strain evidence="6">DSM 45986 / CECT 9034 / ACN14a</strain>
    </source>
</reference>
<dbReference type="AlphaFoldDB" id="Q0RPI0"/>
<evidence type="ECO:0000256" key="1">
    <source>
        <dbReference type="ARBA" id="ARBA00022676"/>
    </source>
</evidence>
<dbReference type="CDD" id="cd03801">
    <property type="entry name" value="GT4_PimA-like"/>
    <property type="match status" value="1"/>
</dbReference>
<dbReference type="HOGENOM" id="CLU_009583_2_0_11"/>
<dbReference type="KEGG" id="fal:FRAAL1901"/>
<evidence type="ECO:0000313" key="6">
    <source>
        <dbReference type="Proteomes" id="UP000000657"/>
    </source>
</evidence>
<evidence type="ECO:0000259" key="4">
    <source>
        <dbReference type="Pfam" id="PF13579"/>
    </source>
</evidence>
<name>Q0RPI0_FRAAA</name>
<dbReference type="PANTHER" id="PTHR45947">
    <property type="entry name" value="SULFOQUINOVOSYL TRANSFERASE SQD2"/>
    <property type="match status" value="1"/>
</dbReference>
<keyword evidence="6" id="KW-1185">Reference proteome</keyword>
<dbReference type="STRING" id="326424.FRAAL1901"/>
<dbReference type="Gene3D" id="3.40.50.2000">
    <property type="entry name" value="Glycogen Phosphorylase B"/>
    <property type="match status" value="2"/>
</dbReference>
<feature type="domain" description="Glycosyl transferase family 1" evidence="3">
    <location>
        <begin position="212"/>
        <end position="377"/>
    </location>
</feature>
<dbReference type="SUPFAM" id="SSF53756">
    <property type="entry name" value="UDP-Glycosyltransferase/glycogen phosphorylase"/>
    <property type="match status" value="1"/>
</dbReference>
<dbReference type="EMBL" id="CT573213">
    <property type="protein sequence ID" value="CAJ60551.1"/>
    <property type="molecule type" value="Genomic_DNA"/>
</dbReference>
<dbReference type="InterPro" id="IPR050194">
    <property type="entry name" value="Glycosyltransferase_grp1"/>
</dbReference>
<gene>
    <name evidence="5" type="ordered locus">FRAAL1901</name>
</gene>
<dbReference type="InterPro" id="IPR028098">
    <property type="entry name" value="Glyco_trans_4-like_N"/>
</dbReference>